<dbReference type="InterPro" id="IPR006913">
    <property type="entry name" value="CENP-V/GFA"/>
</dbReference>
<feature type="domain" description="CENP-V/GFA" evidence="5">
    <location>
        <begin position="1"/>
        <end position="115"/>
    </location>
</feature>
<dbReference type="GO" id="GO:0016846">
    <property type="term" value="F:carbon-sulfur lyase activity"/>
    <property type="evidence" value="ECO:0007669"/>
    <property type="project" value="InterPro"/>
</dbReference>
<organism evidence="6 7">
    <name type="scientific">Cohaesibacter gelatinilyticus</name>
    <dbReference type="NCBI Taxonomy" id="372072"/>
    <lineage>
        <taxon>Bacteria</taxon>
        <taxon>Pseudomonadati</taxon>
        <taxon>Pseudomonadota</taxon>
        <taxon>Alphaproteobacteria</taxon>
        <taxon>Hyphomicrobiales</taxon>
        <taxon>Cohaesibacteraceae</taxon>
    </lineage>
</organism>
<reference evidence="6 7" key="1">
    <citation type="submission" date="2017-09" db="EMBL/GenBank/DDBJ databases">
        <authorList>
            <person name="Ehlers B."/>
            <person name="Leendertz F.H."/>
        </authorList>
    </citation>
    <scope>NUCLEOTIDE SEQUENCE [LARGE SCALE GENOMIC DNA]</scope>
    <source>
        <strain evidence="6 7">DSM 18289</strain>
    </source>
</reference>
<protein>
    <submittedName>
        <fullName evidence="6">Uncharacterized conserved protein</fullName>
    </submittedName>
</protein>
<evidence type="ECO:0000256" key="1">
    <source>
        <dbReference type="ARBA" id="ARBA00005495"/>
    </source>
</evidence>
<keyword evidence="4" id="KW-0456">Lyase</keyword>
<keyword evidence="3" id="KW-0862">Zinc</keyword>
<dbReference type="Gene3D" id="3.90.1590.10">
    <property type="entry name" value="glutathione-dependent formaldehyde- activating enzyme (gfa)"/>
    <property type="match status" value="1"/>
</dbReference>
<dbReference type="PROSITE" id="PS51891">
    <property type="entry name" value="CENP_V_GFA"/>
    <property type="match status" value="1"/>
</dbReference>
<evidence type="ECO:0000256" key="3">
    <source>
        <dbReference type="ARBA" id="ARBA00022833"/>
    </source>
</evidence>
<evidence type="ECO:0000259" key="5">
    <source>
        <dbReference type="PROSITE" id="PS51891"/>
    </source>
</evidence>
<dbReference type="Proteomes" id="UP000219439">
    <property type="component" value="Unassembled WGS sequence"/>
</dbReference>
<gene>
    <name evidence="6" type="ORF">SAMN06265368_3484</name>
</gene>
<dbReference type="AlphaFoldDB" id="A0A285PKI3"/>
<accession>A0A285PKI3</accession>
<dbReference type="PANTHER" id="PTHR33337">
    <property type="entry name" value="GFA DOMAIN-CONTAINING PROTEIN"/>
    <property type="match status" value="1"/>
</dbReference>
<proteinExistence type="inferred from homology"/>
<comment type="similarity">
    <text evidence="1">Belongs to the Gfa family.</text>
</comment>
<dbReference type="GO" id="GO:0046872">
    <property type="term" value="F:metal ion binding"/>
    <property type="evidence" value="ECO:0007669"/>
    <property type="project" value="UniProtKB-KW"/>
</dbReference>
<evidence type="ECO:0000313" key="7">
    <source>
        <dbReference type="Proteomes" id="UP000219439"/>
    </source>
</evidence>
<evidence type="ECO:0000256" key="2">
    <source>
        <dbReference type="ARBA" id="ARBA00022723"/>
    </source>
</evidence>
<name>A0A285PKI3_9HYPH</name>
<dbReference type="SUPFAM" id="SSF51316">
    <property type="entry name" value="Mss4-like"/>
    <property type="match status" value="1"/>
</dbReference>
<dbReference type="RefSeq" id="WP_097154730.1">
    <property type="nucleotide sequence ID" value="NZ_OBEL01000004.1"/>
</dbReference>
<evidence type="ECO:0000313" key="6">
    <source>
        <dbReference type="EMBL" id="SNZ20381.1"/>
    </source>
</evidence>
<dbReference type="PANTHER" id="PTHR33337:SF40">
    <property type="entry name" value="CENP-V_GFA DOMAIN-CONTAINING PROTEIN-RELATED"/>
    <property type="match status" value="1"/>
</dbReference>
<keyword evidence="2" id="KW-0479">Metal-binding</keyword>
<dbReference type="EMBL" id="OBEL01000004">
    <property type="protein sequence ID" value="SNZ20381.1"/>
    <property type="molecule type" value="Genomic_DNA"/>
</dbReference>
<dbReference type="OrthoDB" id="9807246at2"/>
<sequence>MRGQCLCGAVQYRLHGSIRPVIACHCIQCRKTSGHYVAATQVKTANLEIEGSDAICWYQSSDQARRGFCSTCGSQLFWQPRDKDVTSVMAGTLDGNTGLAIEQQIYCEDKGDYYSLPVLSAEKTS</sequence>
<dbReference type="Pfam" id="PF04828">
    <property type="entry name" value="GFA"/>
    <property type="match status" value="1"/>
</dbReference>
<keyword evidence="7" id="KW-1185">Reference proteome</keyword>
<evidence type="ECO:0000256" key="4">
    <source>
        <dbReference type="ARBA" id="ARBA00023239"/>
    </source>
</evidence>
<dbReference type="InterPro" id="IPR011057">
    <property type="entry name" value="Mss4-like_sf"/>
</dbReference>